<dbReference type="InterPro" id="IPR042835">
    <property type="entry name" value="PLEKHN1"/>
</dbReference>
<evidence type="ECO:0000313" key="3">
    <source>
        <dbReference type="Ensembl" id="ENSMICP00000033170.2"/>
    </source>
</evidence>
<feature type="region of interest" description="Disordered" evidence="1">
    <location>
        <begin position="549"/>
        <end position="655"/>
    </location>
</feature>
<dbReference type="GO" id="GO:0031966">
    <property type="term" value="C:mitochondrial membrane"/>
    <property type="evidence" value="ECO:0007669"/>
    <property type="project" value="Ensembl"/>
</dbReference>
<organism evidence="3 4">
    <name type="scientific">Microcebus murinus</name>
    <name type="common">Gray mouse lemur</name>
    <name type="synonym">Lemur murinus</name>
    <dbReference type="NCBI Taxonomy" id="30608"/>
    <lineage>
        <taxon>Eukaryota</taxon>
        <taxon>Metazoa</taxon>
        <taxon>Chordata</taxon>
        <taxon>Craniata</taxon>
        <taxon>Vertebrata</taxon>
        <taxon>Euteleostomi</taxon>
        <taxon>Mammalia</taxon>
        <taxon>Eutheria</taxon>
        <taxon>Euarchontoglires</taxon>
        <taxon>Primates</taxon>
        <taxon>Strepsirrhini</taxon>
        <taxon>Lemuriformes</taxon>
        <taxon>Cheirogaleidae</taxon>
        <taxon>Microcebus</taxon>
    </lineage>
</organism>
<dbReference type="GO" id="GO:0001666">
    <property type="term" value="P:response to hypoxia"/>
    <property type="evidence" value="ECO:0007669"/>
    <property type="project" value="Ensembl"/>
</dbReference>
<dbReference type="GO" id="GO:1901981">
    <property type="term" value="F:phosphatidylinositol phosphate binding"/>
    <property type="evidence" value="ECO:0007669"/>
    <property type="project" value="Ensembl"/>
</dbReference>
<dbReference type="Gene3D" id="2.30.29.30">
    <property type="entry name" value="Pleckstrin-homology domain (PH domain)/Phosphotyrosine-binding domain (PTB)"/>
    <property type="match status" value="2"/>
</dbReference>
<evidence type="ECO:0000256" key="1">
    <source>
        <dbReference type="SAM" id="MobiDB-lite"/>
    </source>
</evidence>
<dbReference type="PANTHER" id="PTHR46882">
    <property type="entry name" value="PLECKSTRIN HOMOLOGY DOMAIN-CONTAINING FAMILY N MEMBER 1"/>
    <property type="match status" value="1"/>
</dbReference>
<dbReference type="PANTHER" id="PTHR46882:SF1">
    <property type="entry name" value="PLECKSTRIN HOMOLOGY DOMAIN-CONTAINING FAMILY N MEMBER 1"/>
    <property type="match status" value="1"/>
</dbReference>
<evidence type="ECO:0000313" key="4">
    <source>
        <dbReference type="Proteomes" id="UP000694394"/>
    </source>
</evidence>
<dbReference type="GO" id="GO:0070300">
    <property type="term" value="F:phosphatidic acid binding"/>
    <property type="evidence" value="ECO:0007669"/>
    <property type="project" value="Ensembl"/>
</dbReference>
<reference evidence="3" key="1">
    <citation type="submission" date="2016-12" db="EMBL/GenBank/DDBJ databases">
        <title>Mouse lemur reference genome and diversity panel.</title>
        <authorList>
            <person name="Harris R."/>
            <person name="Larsen P."/>
            <person name="Liu Y."/>
            <person name="Hughes D.S."/>
            <person name="Murali S."/>
            <person name="Raveendran M."/>
            <person name="Korchina V."/>
            <person name="Wang M."/>
            <person name="Jhangiani S."/>
            <person name="Bandaranaike D."/>
            <person name="Bellair M."/>
            <person name="Blankenburg K."/>
            <person name="Chao H."/>
            <person name="Dahdouli M."/>
            <person name="Dinh H."/>
            <person name="Doddapaneni H."/>
            <person name="English A."/>
            <person name="Firestine M."/>
            <person name="Gnanaolivu R."/>
            <person name="Gross S."/>
            <person name="Hernandez B."/>
            <person name="Javaid M."/>
            <person name="Jayaseelan J."/>
            <person name="Jones J."/>
            <person name="Khan Z."/>
            <person name="Kovar C."/>
            <person name="Kurapati P."/>
            <person name="Le B."/>
            <person name="Lee S."/>
            <person name="Li M."/>
            <person name="Mathew T."/>
            <person name="Narasimhan A."/>
            <person name="Ngo D."/>
            <person name="Nguyen L."/>
            <person name="Okwuonu G."/>
            <person name="Ongeri F."/>
            <person name="Osuji N."/>
            <person name="Pu L.-L."/>
            <person name="Puazo M."/>
            <person name="Quiroz J."/>
            <person name="Raj R."/>
            <person name="Rajbhandari K."/>
            <person name="Reid J.G."/>
            <person name="Santibanez J."/>
            <person name="Sexton D."/>
            <person name="Skinner E."/>
            <person name="Vee V."/>
            <person name="Weissenberger G."/>
            <person name="Wu Y."/>
            <person name="Xin Y."/>
            <person name="Han Y."/>
            <person name="Campbell C."/>
            <person name="Brown A."/>
            <person name="Sullivan B."/>
            <person name="Shelton J."/>
            <person name="Brown S."/>
            <person name="Dudchenko O."/>
            <person name="Machol I."/>
            <person name="Durand N."/>
            <person name="Shamim M."/>
            <person name="Lieberman A."/>
            <person name="Muzny D.M."/>
            <person name="Richards S."/>
            <person name="Yoder A."/>
            <person name="Worley K.C."/>
            <person name="Rogers J."/>
            <person name="Gibbs R.A."/>
        </authorList>
    </citation>
    <scope>NUCLEOTIDE SEQUENCE [LARGE SCALE GENOMIC DNA]</scope>
</reference>
<name>A0A8C5VZ15_MICMU</name>
<dbReference type="InterPro" id="IPR001849">
    <property type="entry name" value="PH_domain"/>
</dbReference>
<dbReference type="Ensembl" id="ENSMICT00000053726.2">
    <property type="protein sequence ID" value="ENSMICP00000033170.2"/>
    <property type="gene ID" value="ENSMICG00000037845.2"/>
</dbReference>
<dbReference type="GO" id="GO:0005829">
    <property type="term" value="C:cytosol"/>
    <property type="evidence" value="ECO:0007669"/>
    <property type="project" value="Ensembl"/>
</dbReference>
<evidence type="ECO:0000259" key="2">
    <source>
        <dbReference type="SMART" id="SM00233"/>
    </source>
</evidence>
<gene>
    <name evidence="3" type="primary">PLEKHN1</name>
</gene>
<keyword evidence="4" id="KW-1185">Reference proteome</keyword>
<reference evidence="3" key="2">
    <citation type="submission" date="2025-08" db="UniProtKB">
        <authorList>
            <consortium name="Ensembl"/>
        </authorList>
    </citation>
    <scope>IDENTIFICATION</scope>
</reference>
<dbReference type="Proteomes" id="UP000694394">
    <property type="component" value="Chromosome 2"/>
</dbReference>
<sequence>MGNSQCVPQAPRRLRASFSRKPSLKGNREDSARKLAGLFGTEAARDRDTAAADKLFRYIPGTDIPDLDSQPEPLEQPFLSVFKKGRRRVPVRSLGKVVHYAKVQLRFQHSQDVSDCYLELFPSHLYFQAHSSEGLTFQGLLPLTDLNVCPAEGSQEHAFQITGAWGTPPRPPKVTPDTGVGGFLALHSPALSALLPTGPLPAPLLLLCPSQAERDRWLYHLEKQVALVRGLRCCHSAPPQGPPQDELPWTLQHRLSRLRTASGRELVGSAVCASRVKLQHLPSQEQWERLLVLYPASLAIFSEEPDGLCFKGELPLSAVGIQPEEEEKQTHSFLIEGPLINTIRVLCASHEDYSHWLLCLQTVSRRDPRLGVPGRLLQAQPTPGSGCPAPQPPLVWGSMDPSTHSLGELPGRGSAGDSLEHSWSPQDQASPACTSISRRRAELRRSGSGRSPRSKARAEGPGPAAPPHLRLDLTELSRLSLEGGPEAPDHSLETPHSPLYADPYTPPATSRHKITDVSGLDEFLSALQSCPGPAPSSLFPAVPVSVPVTDPGSGPSSCPGPPGPHLLSRKGALQARASQRHRGSVKGGGPQPPDSPRLVAPAREGSPAPLRPPPADSRPPRRREGPGYDNLWDKLSSPSQQTREPGAEGTVIQWI</sequence>
<dbReference type="GO" id="GO:1901612">
    <property type="term" value="F:cardiolipin binding"/>
    <property type="evidence" value="ECO:0007669"/>
    <property type="project" value="Ensembl"/>
</dbReference>
<feature type="domain" description="PH" evidence="2">
    <location>
        <begin position="97"/>
        <end position="228"/>
    </location>
</feature>
<feature type="region of interest" description="Disordered" evidence="1">
    <location>
        <begin position="481"/>
        <end position="512"/>
    </location>
</feature>
<dbReference type="SUPFAM" id="SSF50729">
    <property type="entry name" value="PH domain-like"/>
    <property type="match status" value="2"/>
</dbReference>
<dbReference type="EMBL" id="ABDC03002158">
    <property type="status" value="NOT_ANNOTATED_CDS"/>
    <property type="molecule type" value="Genomic_DNA"/>
</dbReference>
<feature type="region of interest" description="Disordered" evidence="1">
    <location>
        <begin position="1"/>
        <end position="30"/>
    </location>
</feature>
<dbReference type="GO" id="GO:0043065">
    <property type="term" value="P:positive regulation of apoptotic process"/>
    <property type="evidence" value="ECO:0007669"/>
    <property type="project" value="Ensembl"/>
</dbReference>
<dbReference type="GeneTree" id="ENSGT00390000003618"/>
<dbReference type="GO" id="GO:0001786">
    <property type="term" value="F:phosphatidylserine binding"/>
    <property type="evidence" value="ECO:0007669"/>
    <property type="project" value="Ensembl"/>
</dbReference>
<dbReference type="AlphaFoldDB" id="A0A8C5VZ15"/>
<feature type="domain" description="PH" evidence="2">
    <location>
        <begin position="270"/>
        <end position="367"/>
    </location>
</feature>
<accession>A0A8C5VZ15</accession>
<dbReference type="GO" id="GO:0061158">
    <property type="term" value="P:3'-UTR-mediated mRNA destabilization"/>
    <property type="evidence" value="ECO:0007669"/>
    <property type="project" value="Ensembl"/>
</dbReference>
<dbReference type="GO" id="GO:0005856">
    <property type="term" value="C:cytoskeleton"/>
    <property type="evidence" value="ECO:0007669"/>
    <property type="project" value="Ensembl"/>
</dbReference>
<feature type="region of interest" description="Disordered" evidence="1">
    <location>
        <begin position="373"/>
        <end position="469"/>
    </location>
</feature>
<proteinExistence type="predicted"/>
<dbReference type="SMART" id="SM00233">
    <property type="entry name" value="PH"/>
    <property type="match status" value="2"/>
</dbReference>
<protein>
    <submittedName>
        <fullName evidence="3">Pleckstrin homology domain containing N1</fullName>
    </submittedName>
</protein>
<reference evidence="3" key="3">
    <citation type="submission" date="2025-09" db="UniProtKB">
        <authorList>
            <consortium name="Ensembl"/>
        </authorList>
    </citation>
    <scope>IDENTIFICATION</scope>
</reference>
<feature type="compositionally biased region" description="Polar residues" evidence="1">
    <location>
        <begin position="421"/>
        <end position="436"/>
    </location>
</feature>
<dbReference type="InterPro" id="IPR011993">
    <property type="entry name" value="PH-like_dom_sf"/>
</dbReference>
<dbReference type="GO" id="GO:0005886">
    <property type="term" value="C:plasma membrane"/>
    <property type="evidence" value="ECO:0007669"/>
    <property type="project" value="Ensembl"/>
</dbReference>